<dbReference type="InterPro" id="IPR017894">
    <property type="entry name" value="HTH_IS21_transposase_type"/>
</dbReference>
<dbReference type="AlphaFoldDB" id="A0A4R5K3T6"/>
<feature type="domain" description="HTH IS21-type" evidence="5">
    <location>
        <begin position="7"/>
        <end position="69"/>
    </location>
</feature>
<evidence type="ECO:0000256" key="4">
    <source>
        <dbReference type="ARBA" id="ARBA00023172"/>
    </source>
</evidence>
<dbReference type="OrthoDB" id="2065409at2"/>
<evidence type="ECO:0000313" key="6">
    <source>
        <dbReference type="EMBL" id="TDF84499.1"/>
    </source>
</evidence>
<proteinExistence type="inferred from homology"/>
<gene>
    <name evidence="6" type="ORF">E1809_26075</name>
</gene>
<dbReference type="GO" id="GO:0003677">
    <property type="term" value="F:DNA binding"/>
    <property type="evidence" value="ECO:0007669"/>
    <property type="project" value="UniProtKB-KW"/>
</dbReference>
<keyword evidence="4" id="KW-0233">DNA recombination</keyword>
<dbReference type="NCBIfam" id="NF033546">
    <property type="entry name" value="transpos_IS21"/>
    <property type="match status" value="1"/>
</dbReference>
<dbReference type="PANTHER" id="PTHR35004:SF7">
    <property type="entry name" value="INTEGRASE PROTEIN"/>
    <property type="match status" value="1"/>
</dbReference>
<dbReference type="InterPro" id="IPR054353">
    <property type="entry name" value="IstA-like_C"/>
</dbReference>
<protein>
    <submittedName>
        <fullName evidence="6">IS21 family transposase</fullName>
    </submittedName>
</protein>
<reference evidence="6 7" key="1">
    <citation type="submission" date="2019-03" db="EMBL/GenBank/DDBJ databases">
        <title>Whole genome sequence of Arthrobacter sp JH1-1.</title>
        <authorList>
            <person name="Trinh H.N."/>
        </authorList>
    </citation>
    <scope>NUCLEOTIDE SEQUENCE [LARGE SCALE GENOMIC DNA]</scope>
    <source>
        <strain evidence="6 7">JH1-1</strain>
    </source>
</reference>
<evidence type="ECO:0000256" key="2">
    <source>
        <dbReference type="ARBA" id="ARBA00022578"/>
    </source>
</evidence>
<dbReference type="RefSeq" id="WP_133207133.1">
    <property type="nucleotide sequence ID" value="NZ_SMRU01000076.1"/>
</dbReference>
<evidence type="ECO:0000256" key="1">
    <source>
        <dbReference type="ARBA" id="ARBA00009277"/>
    </source>
</evidence>
<accession>A0A4R5K3T6</accession>
<evidence type="ECO:0000256" key="3">
    <source>
        <dbReference type="ARBA" id="ARBA00023125"/>
    </source>
</evidence>
<organism evidence="6 7">
    <name type="scientific">Arthrobacter terricola</name>
    <dbReference type="NCBI Taxonomy" id="2547396"/>
    <lineage>
        <taxon>Bacteria</taxon>
        <taxon>Bacillati</taxon>
        <taxon>Actinomycetota</taxon>
        <taxon>Actinomycetes</taxon>
        <taxon>Micrococcales</taxon>
        <taxon>Micrococcaceae</taxon>
        <taxon>Arthrobacter</taxon>
    </lineage>
</organism>
<keyword evidence="2" id="KW-0815">Transposition</keyword>
<name>A0A4R5K3T6_9MICC</name>
<dbReference type="GO" id="GO:0006310">
    <property type="term" value="P:DNA recombination"/>
    <property type="evidence" value="ECO:0007669"/>
    <property type="project" value="UniProtKB-KW"/>
</dbReference>
<keyword evidence="7" id="KW-1185">Reference proteome</keyword>
<dbReference type="PROSITE" id="PS50531">
    <property type="entry name" value="HTH_IS21"/>
    <property type="match status" value="1"/>
</dbReference>
<dbReference type="PANTHER" id="PTHR35004">
    <property type="entry name" value="TRANSPOSASE RV3428C-RELATED"/>
    <property type="match status" value="1"/>
</dbReference>
<dbReference type="Proteomes" id="UP000295511">
    <property type="component" value="Unassembled WGS sequence"/>
</dbReference>
<evidence type="ECO:0000313" key="7">
    <source>
        <dbReference type="Proteomes" id="UP000295511"/>
    </source>
</evidence>
<dbReference type="GO" id="GO:0032196">
    <property type="term" value="P:transposition"/>
    <property type="evidence" value="ECO:0007669"/>
    <property type="project" value="UniProtKB-KW"/>
</dbReference>
<keyword evidence="3" id="KW-0238">DNA-binding</keyword>
<sequence>MESRVELFARIRRDARVEGLSVRALAARHGVHRRTVRQALESAAPPERKPRQGVSWRLEPFKPAIDAMLTEDTTAPRKQRHTARRILARLIEEHGAQELSYSTVRDYVRVRRAQIDVEAGRRVEVFVPQEHAPGAEAEVDFGEVWIILNGMKTKCHMFIFRLSHSGKAIHRIYPTQAQEAFLEGHIEAFNEIGGVPVKHIRYDNLTSAVRSVVFGQGRNRLENDRWVLFRSFYGFDSFYCQPGIAGAHEKGGVEGEVGWFRRNRLSPMPVARSLEELNDRIRAWEVQDDGRRINDRIRTIGQDLEAEAPFLAPLPAEEFDPGLVLNPRVDRSSMITVRMVKYSVPARFIGRRVRVSLRASEVVVFDGRAVAARHQRIVAKGAQSVQLDHYLEVLKTKPGALPGSTALARARESGAFTSAHEAFWAASRRVNGDSEGTRELIDVLLLHRSMDAADLEAGITAALGVGAVSADVVAVEARRHATAPAGGGSGSDRHRGAHAEAKVQRVVSLTQRRLMDPAAVIAGLPRDTRPLPSVRAYDELLAKRAQNPAGPESKENIS</sequence>
<comment type="caution">
    <text evidence="6">The sequence shown here is derived from an EMBL/GenBank/DDBJ whole genome shotgun (WGS) entry which is preliminary data.</text>
</comment>
<evidence type="ECO:0000259" key="5">
    <source>
        <dbReference type="PROSITE" id="PS50531"/>
    </source>
</evidence>
<dbReference type="Pfam" id="PF22483">
    <property type="entry name" value="Mu-transpos_C_2"/>
    <property type="match status" value="1"/>
</dbReference>
<dbReference type="EMBL" id="SMRU01000076">
    <property type="protein sequence ID" value="TDF84499.1"/>
    <property type="molecule type" value="Genomic_DNA"/>
</dbReference>
<comment type="similarity">
    <text evidence="1">Belongs to the transposase IS21/IS408/IS1162 family.</text>
</comment>